<gene>
    <name evidence="2" type="ORF">ADEAN_000748700</name>
</gene>
<evidence type="ECO:0000256" key="1">
    <source>
        <dbReference type="SAM" id="MobiDB-lite"/>
    </source>
</evidence>
<dbReference type="OrthoDB" id="276821at2759"/>
<accession>S9VIM9</accession>
<dbReference type="VEuPathDB" id="TriTrypDB:ADEAN_000748700"/>
<feature type="compositionally biased region" description="Polar residues" evidence="1">
    <location>
        <begin position="264"/>
        <end position="273"/>
    </location>
</feature>
<feature type="region of interest" description="Disordered" evidence="1">
    <location>
        <begin position="43"/>
        <end position="132"/>
    </location>
</feature>
<evidence type="ECO:0000313" key="2">
    <source>
        <dbReference type="EMBL" id="CAD2219973.1"/>
    </source>
</evidence>
<dbReference type="EMBL" id="LR877159">
    <property type="protein sequence ID" value="CAD2219973.1"/>
    <property type="molecule type" value="Genomic_DNA"/>
</dbReference>
<sequence length="286" mass="31996">MATLQQQLENADLSDACKADLANHMKQLELEGTKLQKSGVTTFNSNLPEATKHDTVTHSNKRIDESVKNESRSALMTKKNAQQEERTDLLNSVDGGDSRYAKPLNSKYHNQPNTRDPFRESRRKDQLSGKDEDFVHRYAEALTQSKIERPEKTDPATVAATEAYIAKFRACMGREPTAKELEEVNRLNFGFDESGNIGVIQKPHSSHPHYHYTNSKQCTTDCSCQAYKPEVPQVKGARDRYPGPVPVWSSTKNSSTLVGGDTYQPGQHNNNTTLKREAMNSVTGPK</sequence>
<proteinExistence type="predicted"/>
<protein>
    <submittedName>
        <fullName evidence="2">Uncharacterized protein</fullName>
    </submittedName>
</protein>
<name>S9VIM9_9TRYP</name>
<feature type="compositionally biased region" description="Basic and acidic residues" evidence="1">
    <location>
        <begin position="50"/>
        <end position="71"/>
    </location>
</feature>
<feature type="region of interest" description="Disordered" evidence="1">
    <location>
        <begin position="246"/>
        <end position="286"/>
    </location>
</feature>
<feature type="compositionally biased region" description="Polar residues" evidence="1">
    <location>
        <begin position="248"/>
        <end position="257"/>
    </location>
</feature>
<organism evidence="2 3">
    <name type="scientific">Angomonas deanei</name>
    <dbReference type="NCBI Taxonomy" id="59799"/>
    <lineage>
        <taxon>Eukaryota</taxon>
        <taxon>Discoba</taxon>
        <taxon>Euglenozoa</taxon>
        <taxon>Kinetoplastea</taxon>
        <taxon>Metakinetoplastina</taxon>
        <taxon>Trypanosomatida</taxon>
        <taxon>Trypanosomatidae</taxon>
        <taxon>Strigomonadinae</taxon>
        <taxon>Angomonas</taxon>
    </lineage>
</organism>
<reference evidence="2 3" key="1">
    <citation type="submission" date="2020-08" db="EMBL/GenBank/DDBJ databases">
        <authorList>
            <person name="Newling K."/>
            <person name="Davey J."/>
            <person name="Forrester S."/>
        </authorList>
    </citation>
    <scope>NUCLEOTIDE SEQUENCE [LARGE SCALE GENOMIC DNA]</scope>
    <source>
        <strain evidence="3">Crithidia deanei Carvalho (ATCC PRA-265)</strain>
    </source>
</reference>
<keyword evidence="3" id="KW-1185">Reference proteome</keyword>
<evidence type="ECO:0000313" key="3">
    <source>
        <dbReference type="Proteomes" id="UP000515908"/>
    </source>
</evidence>
<dbReference type="Proteomes" id="UP000515908">
    <property type="component" value="Chromosome 15"/>
</dbReference>
<feature type="compositionally biased region" description="Basic and acidic residues" evidence="1">
    <location>
        <begin position="116"/>
        <end position="132"/>
    </location>
</feature>
<dbReference type="AlphaFoldDB" id="S9VIM9"/>